<dbReference type="EMBL" id="MRTJ01000001">
    <property type="protein sequence ID" value="OMF17045.1"/>
    <property type="molecule type" value="Genomic_DNA"/>
</dbReference>
<dbReference type="Proteomes" id="UP000187134">
    <property type="component" value="Unassembled WGS sequence"/>
</dbReference>
<comment type="caution">
    <text evidence="1">The sequence shown here is derived from an EMBL/GenBank/DDBJ whole genome shotgun (WGS) entry which is preliminary data.</text>
</comment>
<dbReference type="Pfam" id="PF04883">
    <property type="entry name" value="HK97-gp10_like"/>
    <property type="match status" value="1"/>
</dbReference>
<dbReference type="OrthoDB" id="2871348at2"/>
<name>A0A1R1C4K4_PAEAM</name>
<evidence type="ECO:0000313" key="2">
    <source>
        <dbReference type="Proteomes" id="UP000187134"/>
    </source>
</evidence>
<evidence type="ECO:0000313" key="1">
    <source>
        <dbReference type="EMBL" id="OMF17045.1"/>
    </source>
</evidence>
<dbReference type="InterPro" id="IPR010064">
    <property type="entry name" value="HK97-gp10_tail"/>
</dbReference>
<organism evidence="1 2">
    <name type="scientific">Paenibacillus amylolyticus</name>
    <dbReference type="NCBI Taxonomy" id="1451"/>
    <lineage>
        <taxon>Bacteria</taxon>
        <taxon>Bacillati</taxon>
        <taxon>Bacillota</taxon>
        <taxon>Bacilli</taxon>
        <taxon>Bacillales</taxon>
        <taxon>Paenibacillaceae</taxon>
        <taxon>Paenibacillus</taxon>
    </lineage>
</organism>
<gene>
    <name evidence="1" type="ORF">BK131_03465</name>
</gene>
<proteinExistence type="predicted"/>
<reference evidence="1 2" key="1">
    <citation type="submission" date="2016-11" db="EMBL/GenBank/DDBJ databases">
        <title>Paenibacillus species isolates.</title>
        <authorList>
            <person name="Beno S.M."/>
        </authorList>
    </citation>
    <scope>NUCLEOTIDE SEQUENCE [LARGE SCALE GENOMIC DNA]</scope>
    <source>
        <strain evidence="1 2">FSL H8-0246</strain>
    </source>
</reference>
<accession>A0A1R1C4K4</accession>
<dbReference type="AlphaFoldDB" id="A0A1R1C4K4"/>
<sequence length="182" mass="21371">MSRNRAEIRGLNELISGLDQAANGGLRQEYALWLDAMGFEFLELIQDEIIRTKTVDTRRLLNSFDRGYGDNVWSMSSGGLRLEVGTNLEYAQFVNDGHWTTKEGVEQRWVPGRWHGDRFDYDAGASTGMMLRRQWIEGTHYWDTALMIFERLFERSLERRLQEWLDALPRGRRANRRGGRRR</sequence>
<dbReference type="RefSeq" id="WP_076330445.1">
    <property type="nucleotide sequence ID" value="NZ_MRTJ01000001.1"/>
</dbReference>
<protein>
    <submittedName>
        <fullName evidence="1">Phage portal protein</fullName>
    </submittedName>
</protein>